<dbReference type="Proteomes" id="UP000243975">
    <property type="component" value="Unassembled WGS sequence"/>
</dbReference>
<organism evidence="1 2">
    <name type="scientific">Cynara cardunculus var. scolymus</name>
    <name type="common">Globe artichoke</name>
    <name type="synonym">Cynara scolymus</name>
    <dbReference type="NCBI Taxonomy" id="59895"/>
    <lineage>
        <taxon>Eukaryota</taxon>
        <taxon>Viridiplantae</taxon>
        <taxon>Streptophyta</taxon>
        <taxon>Embryophyta</taxon>
        <taxon>Tracheophyta</taxon>
        <taxon>Spermatophyta</taxon>
        <taxon>Magnoliopsida</taxon>
        <taxon>eudicotyledons</taxon>
        <taxon>Gunneridae</taxon>
        <taxon>Pentapetalae</taxon>
        <taxon>asterids</taxon>
        <taxon>campanulids</taxon>
        <taxon>Asterales</taxon>
        <taxon>Asteraceae</taxon>
        <taxon>Carduoideae</taxon>
        <taxon>Cardueae</taxon>
        <taxon>Carduinae</taxon>
        <taxon>Cynara</taxon>
    </lineage>
</organism>
<accession>A0A118K5R9</accession>
<sequence length="104" mass="12032">MKQGEDACCPLLHAALDYSICSSSNVHNLFCFDRVSLNVTEDEFSPPTFDVISLRRLTVVSITPDMNQSAWKGFPMFISYRTRLKHRPSERLVCMPYLRYMTSF</sequence>
<dbReference type="EMBL" id="LEKV01001058">
    <property type="protein sequence ID" value="KVI09508.1"/>
    <property type="molecule type" value="Genomic_DNA"/>
</dbReference>
<dbReference type="AlphaFoldDB" id="A0A118K5R9"/>
<proteinExistence type="predicted"/>
<evidence type="ECO:0000313" key="2">
    <source>
        <dbReference type="Proteomes" id="UP000243975"/>
    </source>
</evidence>
<dbReference type="Gramene" id="KVI09508">
    <property type="protein sequence ID" value="KVI09508"/>
    <property type="gene ID" value="Ccrd_012117"/>
</dbReference>
<evidence type="ECO:0000313" key="1">
    <source>
        <dbReference type="EMBL" id="KVI09508.1"/>
    </source>
</evidence>
<gene>
    <name evidence="1" type="ORF">Ccrd_012117</name>
</gene>
<comment type="caution">
    <text evidence="1">The sequence shown here is derived from an EMBL/GenBank/DDBJ whole genome shotgun (WGS) entry which is preliminary data.</text>
</comment>
<reference evidence="1 2" key="1">
    <citation type="journal article" date="2016" name="Sci. Rep.">
        <title>The genome sequence of the outbreeding globe artichoke constructed de novo incorporating a phase-aware low-pass sequencing strategy of F1 progeny.</title>
        <authorList>
            <person name="Scaglione D."/>
            <person name="Reyes-Chin-Wo S."/>
            <person name="Acquadro A."/>
            <person name="Froenicke L."/>
            <person name="Portis E."/>
            <person name="Beitel C."/>
            <person name="Tirone M."/>
            <person name="Mauro R."/>
            <person name="Lo Monaco A."/>
            <person name="Mauromicale G."/>
            <person name="Faccioli P."/>
            <person name="Cattivelli L."/>
            <person name="Rieseberg L."/>
            <person name="Michelmore R."/>
            <person name="Lanteri S."/>
        </authorList>
    </citation>
    <scope>NUCLEOTIDE SEQUENCE [LARGE SCALE GENOMIC DNA]</scope>
    <source>
        <strain evidence="1">2C</strain>
    </source>
</reference>
<name>A0A118K5R9_CYNCS</name>
<protein>
    <submittedName>
        <fullName evidence="1">Uncharacterized protein</fullName>
    </submittedName>
</protein>
<keyword evidence="2" id="KW-1185">Reference proteome</keyword>